<feature type="domain" description="Glycoside hydrolase family 29 N-terminal" evidence="8">
    <location>
        <begin position="5"/>
        <end position="313"/>
    </location>
</feature>
<dbReference type="PRINTS" id="PR00741">
    <property type="entry name" value="GLHYDRLASE29"/>
</dbReference>
<dbReference type="SUPFAM" id="SSF51445">
    <property type="entry name" value="(Trans)glycosidases"/>
    <property type="match status" value="1"/>
</dbReference>
<dbReference type="Pfam" id="PF01120">
    <property type="entry name" value="Alpha_L_fucos"/>
    <property type="match status" value="1"/>
</dbReference>
<name>A0AAQ3L993_9BACT</name>
<dbReference type="GO" id="GO:0005764">
    <property type="term" value="C:lysosome"/>
    <property type="evidence" value="ECO:0007669"/>
    <property type="project" value="TreeGrafter"/>
</dbReference>
<dbReference type="EMBL" id="CP136920">
    <property type="protein sequence ID" value="WOO40057.1"/>
    <property type="molecule type" value="Genomic_DNA"/>
</dbReference>
<evidence type="ECO:0000256" key="7">
    <source>
        <dbReference type="PIRSR" id="PIRSR001092-1"/>
    </source>
</evidence>
<evidence type="ECO:0000256" key="1">
    <source>
        <dbReference type="ARBA" id="ARBA00004071"/>
    </source>
</evidence>
<sequence length="435" mass="50170">MLDENKRWFPEARYGLFIHWGPYAQYGRGEQVLFREHLDQADYEARARSWNPEFFDAKAWAKVAADGGFKYAVLTTRHHDSYALWDTKYSNYNSMQCAPKCDLVREYVEAFREAGLRVGLYYSWADWTSKAYWSNPDDDLDAWNKLRDMTHNQVEELLTNYGKIDVFWFDGTWPHPAARWDSSGLVKRMRELQPDILINNRLDAESPFTAAQGAVEFAGESKTMGDFGTPEHHITADNDRIWESCQTSTWRLWGYARGEHWRPAGLMLDYLCQASSQGGNLLLNVGPQPDGRIPAEFIDRSAKIGEWLKVHGEAIYGTTRGDITEFTTKGWQTLRGNSLYLIYRFWHGEECERIAELATPAKAATLLSTGQSLKVENRDDAIYIKGMPRVKPSSLFPVIRLDFGEPPKAKEWAKGRLWNLDPRLMQPWVNEIKSD</sequence>
<dbReference type="PIRSF" id="PIRSF001092">
    <property type="entry name" value="Alpha-L-fucosidase"/>
    <property type="match status" value="1"/>
</dbReference>
<evidence type="ECO:0000259" key="8">
    <source>
        <dbReference type="Pfam" id="PF01120"/>
    </source>
</evidence>
<dbReference type="GO" id="GO:0006004">
    <property type="term" value="P:fucose metabolic process"/>
    <property type="evidence" value="ECO:0007669"/>
    <property type="project" value="InterPro"/>
</dbReference>
<keyword evidence="6" id="KW-0326">Glycosidase</keyword>
<dbReference type="AlphaFoldDB" id="A0AAQ3L993"/>
<dbReference type="RefSeq" id="WP_317832155.1">
    <property type="nucleotide sequence ID" value="NZ_CP136920.1"/>
</dbReference>
<dbReference type="Proteomes" id="UP001304300">
    <property type="component" value="Chromosome"/>
</dbReference>
<reference evidence="9 10" key="1">
    <citation type="submission" date="2023-10" db="EMBL/GenBank/DDBJ databases">
        <title>Rubellicoccus peritrichatus gen. nov., sp. nov., isolated from an algae of coral reef tank.</title>
        <authorList>
            <person name="Luo J."/>
        </authorList>
    </citation>
    <scope>NUCLEOTIDE SEQUENCE [LARGE SCALE GENOMIC DNA]</scope>
    <source>
        <strain evidence="9 10">CR14</strain>
    </source>
</reference>
<evidence type="ECO:0000256" key="5">
    <source>
        <dbReference type="ARBA" id="ARBA00022801"/>
    </source>
</evidence>
<dbReference type="EC" id="3.2.1.51" evidence="3"/>
<protein>
    <recommendedName>
        <fullName evidence="3">alpha-L-fucosidase</fullName>
        <ecNumber evidence="3">3.2.1.51</ecNumber>
    </recommendedName>
</protein>
<evidence type="ECO:0000256" key="3">
    <source>
        <dbReference type="ARBA" id="ARBA00012662"/>
    </source>
</evidence>
<dbReference type="PANTHER" id="PTHR10030">
    <property type="entry name" value="ALPHA-L-FUCOSIDASE"/>
    <property type="match status" value="1"/>
</dbReference>
<dbReference type="InterPro" id="IPR057739">
    <property type="entry name" value="Glyco_hydro_29_N"/>
</dbReference>
<dbReference type="SMART" id="SM00812">
    <property type="entry name" value="Alpha_L_fucos"/>
    <property type="match status" value="1"/>
</dbReference>
<dbReference type="GO" id="GO:0016139">
    <property type="term" value="P:glycoside catabolic process"/>
    <property type="evidence" value="ECO:0007669"/>
    <property type="project" value="TreeGrafter"/>
</dbReference>
<dbReference type="InterPro" id="IPR000933">
    <property type="entry name" value="Glyco_hydro_29"/>
</dbReference>
<comment type="similarity">
    <text evidence="2">Belongs to the glycosyl hydrolase 29 family.</text>
</comment>
<keyword evidence="10" id="KW-1185">Reference proteome</keyword>
<comment type="function">
    <text evidence="1">Alpha-L-fucosidase is responsible for hydrolyzing the alpha-1,6-linked fucose joined to the reducing-end N-acetylglucosamine of the carbohydrate moieties of glycoproteins.</text>
</comment>
<organism evidence="9 10">
    <name type="scientific">Rubellicoccus peritrichatus</name>
    <dbReference type="NCBI Taxonomy" id="3080537"/>
    <lineage>
        <taxon>Bacteria</taxon>
        <taxon>Pseudomonadati</taxon>
        <taxon>Verrucomicrobiota</taxon>
        <taxon>Opitutia</taxon>
        <taxon>Puniceicoccales</taxon>
        <taxon>Cerasicoccaceae</taxon>
        <taxon>Rubellicoccus</taxon>
    </lineage>
</organism>
<evidence type="ECO:0000256" key="2">
    <source>
        <dbReference type="ARBA" id="ARBA00007951"/>
    </source>
</evidence>
<dbReference type="KEGG" id="puo:RZN69_15645"/>
<dbReference type="PANTHER" id="PTHR10030:SF37">
    <property type="entry name" value="ALPHA-L-FUCOSIDASE-RELATED"/>
    <property type="match status" value="1"/>
</dbReference>
<dbReference type="Gene3D" id="3.20.20.80">
    <property type="entry name" value="Glycosidases"/>
    <property type="match status" value="1"/>
</dbReference>
<dbReference type="InterPro" id="IPR016286">
    <property type="entry name" value="FUC_metazoa-typ"/>
</dbReference>
<evidence type="ECO:0000256" key="6">
    <source>
        <dbReference type="ARBA" id="ARBA00023295"/>
    </source>
</evidence>
<evidence type="ECO:0000313" key="9">
    <source>
        <dbReference type="EMBL" id="WOO40057.1"/>
    </source>
</evidence>
<evidence type="ECO:0000313" key="10">
    <source>
        <dbReference type="Proteomes" id="UP001304300"/>
    </source>
</evidence>
<dbReference type="InterPro" id="IPR017853">
    <property type="entry name" value="GH"/>
</dbReference>
<gene>
    <name evidence="9" type="ORF">RZN69_15645</name>
</gene>
<dbReference type="GO" id="GO:0004560">
    <property type="term" value="F:alpha-L-fucosidase activity"/>
    <property type="evidence" value="ECO:0007669"/>
    <property type="project" value="InterPro"/>
</dbReference>
<accession>A0AAQ3L993</accession>
<keyword evidence="5" id="KW-0378">Hydrolase</keyword>
<keyword evidence="4" id="KW-0732">Signal</keyword>
<proteinExistence type="inferred from homology"/>
<feature type="site" description="May be important for catalysis" evidence="7">
    <location>
        <position position="245"/>
    </location>
</feature>
<evidence type="ECO:0000256" key="4">
    <source>
        <dbReference type="ARBA" id="ARBA00022729"/>
    </source>
</evidence>